<evidence type="ECO:0000313" key="2">
    <source>
        <dbReference type="EMBL" id="CAL1281801.1"/>
    </source>
</evidence>
<dbReference type="Gene3D" id="2.60.210.10">
    <property type="entry name" value="Apoptosis, Tumor Necrosis Factor Receptor Associated Protein 2, Chain A"/>
    <property type="match status" value="1"/>
</dbReference>
<name>A0AAV2ACX4_9ARAC</name>
<protein>
    <recommendedName>
        <fullName evidence="1">BTB domain-containing protein</fullName>
    </recommendedName>
</protein>
<dbReference type="InterPro" id="IPR000210">
    <property type="entry name" value="BTB/POZ_dom"/>
</dbReference>
<evidence type="ECO:0000259" key="1">
    <source>
        <dbReference type="PROSITE" id="PS50097"/>
    </source>
</evidence>
<dbReference type="PROSITE" id="PS50097">
    <property type="entry name" value="BTB"/>
    <property type="match status" value="2"/>
</dbReference>
<proteinExistence type="predicted"/>
<organism evidence="2 3">
    <name type="scientific">Larinioides sclopetarius</name>
    <dbReference type="NCBI Taxonomy" id="280406"/>
    <lineage>
        <taxon>Eukaryota</taxon>
        <taxon>Metazoa</taxon>
        <taxon>Ecdysozoa</taxon>
        <taxon>Arthropoda</taxon>
        <taxon>Chelicerata</taxon>
        <taxon>Arachnida</taxon>
        <taxon>Araneae</taxon>
        <taxon>Araneomorphae</taxon>
        <taxon>Entelegynae</taxon>
        <taxon>Araneoidea</taxon>
        <taxon>Araneidae</taxon>
        <taxon>Larinioides</taxon>
    </lineage>
</organism>
<keyword evidence="3" id="KW-1185">Reference proteome</keyword>
<dbReference type="AlphaFoldDB" id="A0AAV2ACX4"/>
<feature type="domain" description="BTB" evidence="1">
    <location>
        <begin position="574"/>
        <end position="641"/>
    </location>
</feature>
<dbReference type="EMBL" id="CAXIEN010000149">
    <property type="protein sequence ID" value="CAL1281801.1"/>
    <property type="molecule type" value="Genomic_DNA"/>
</dbReference>
<reference evidence="2 3" key="1">
    <citation type="submission" date="2024-04" db="EMBL/GenBank/DDBJ databases">
        <authorList>
            <person name="Rising A."/>
            <person name="Reimegard J."/>
            <person name="Sonavane S."/>
            <person name="Akerstrom W."/>
            <person name="Nylinder S."/>
            <person name="Hedman E."/>
            <person name="Kallberg Y."/>
        </authorList>
    </citation>
    <scope>NUCLEOTIDE SEQUENCE [LARGE SCALE GENOMIC DNA]</scope>
</reference>
<accession>A0AAV2ACX4</accession>
<dbReference type="InterPro" id="IPR011333">
    <property type="entry name" value="SKP1/BTB/POZ_sf"/>
</dbReference>
<gene>
    <name evidence="2" type="ORF">LARSCL_LOCUS11790</name>
</gene>
<dbReference type="Gene3D" id="3.30.710.10">
    <property type="entry name" value="Potassium Channel Kv1.1, Chain A"/>
    <property type="match status" value="2"/>
</dbReference>
<dbReference type="Proteomes" id="UP001497382">
    <property type="component" value="Unassembled WGS sequence"/>
</dbReference>
<dbReference type="SUPFAM" id="SSF49599">
    <property type="entry name" value="TRAF domain-like"/>
    <property type="match status" value="1"/>
</dbReference>
<dbReference type="Pfam" id="PF00651">
    <property type="entry name" value="BTB"/>
    <property type="match status" value="2"/>
</dbReference>
<comment type="caution">
    <text evidence="2">The sequence shown here is derived from an EMBL/GenBank/DDBJ whole genome shotgun (WGS) entry which is preliminary data.</text>
</comment>
<dbReference type="SMART" id="SM00225">
    <property type="entry name" value="BTB"/>
    <property type="match status" value="2"/>
</dbReference>
<dbReference type="InterPro" id="IPR008974">
    <property type="entry name" value="TRAF-like"/>
</dbReference>
<evidence type="ECO:0000313" key="3">
    <source>
        <dbReference type="Proteomes" id="UP001497382"/>
    </source>
</evidence>
<sequence>MKPEFSFLWWIESCSYCLKNVDDVLSSPNLTPKGFYGTSWDLFLKPWRLIIGLDDSILLKRSSRDFGPKSFLVNLEISVMKEDGSILYSEECKHTFRRGDERGFNPLLDVHHFVQNNAEYLPGDTLGMRCRMWKGEGTVQIVRQCTARTRAGIEKISFLHRVKNFSALKLGEKKVLRIPSHSKTGCAFTSTLYLDDKTWGKNGILVEISPSLTNYLLRKMRLSLINVSGNIIELYKYDYPFPYNPVFHYFARQFILDKREEYLPNDALSLLCEYTFRTGECHVQIEEILHYIPESVFKQRYDIPHSKNDGKAAEKLSAPYSAPEDSNGIYNQMTNNDRHKNTFNAAEKLSMCPSALDDFTALYIDELLTDVVLKTATKSFPAHRNLLCARSSVFRAMFANDMKEKNTDCIKVEDLENETVQRFLLFLCSDGLEELQWESAIQLYYAADKYAIERLKVLCSSFLADNLSTPAASELLLLADTHNDTDLKTFVEDFIFEHEEEVFCSVEWGKLNERIPHLVMKTIQLKYKREKGTHNSKERTKNYSNNIYNSAEKLSKCPSALDDFKTLYNDQFLTDIMLTSATKSFPDHKTVLCARSSVFRAMLTDDMKEKNTACIKVEDLENETVQHLLLFLYSDSLEELQWESAIQLYYAADKYAIEKLKVLCSSFLIDNLNTSTASEFLLLADTHNDTQLKKIAEDFILKNEEEVFGSEEWEKLIETNPQLVIKTMHLKYKKRKEEVEFYSTYYADKEERDRDISGRLGFPSPHIKAKPWAYRIALVS</sequence>
<feature type="domain" description="BTB" evidence="1">
    <location>
        <begin position="369"/>
        <end position="436"/>
    </location>
</feature>
<dbReference type="PANTHER" id="PTHR24413">
    <property type="entry name" value="SPECKLE-TYPE POZ PROTEIN"/>
    <property type="match status" value="1"/>
</dbReference>
<dbReference type="CDD" id="cd18186">
    <property type="entry name" value="BTB_POZ_ZBTB_KLHL-like"/>
    <property type="match status" value="1"/>
</dbReference>
<dbReference type="SUPFAM" id="SSF54695">
    <property type="entry name" value="POZ domain"/>
    <property type="match status" value="2"/>
</dbReference>
<dbReference type="Gene3D" id="1.25.40.420">
    <property type="match status" value="2"/>
</dbReference>